<dbReference type="RefSeq" id="WP_089731277.1">
    <property type="nucleotide sequence ID" value="NZ_FNIA01000002.1"/>
</dbReference>
<proteinExistence type="predicted"/>
<dbReference type="Proteomes" id="UP000199370">
    <property type="component" value="Unassembled WGS sequence"/>
</dbReference>
<protein>
    <submittedName>
        <fullName evidence="2">Uncharacterized protein</fullName>
    </submittedName>
</protein>
<evidence type="ECO:0000256" key="1">
    <source>
        <dbReference type="SAM" id="Phobius"/>
    </source>
</evidence>
<dbReference type="AlphaFoldDB" id="A0A1G9SY49"/>
<feature type="transmembrane region" description="Helical" evidence="1">
    <location>
        <begin position="42"/>
        <end position="64"/>
    </location>
</feature>
<gene>
    <name evidence="2" type="ORF">SAMN05192554_10230</name>
</gene>
<keyword evidence="3" id="KW-1185">Reference proteome</keyword>
<evidence type="ECO:0000313" key="2">
    <source>
        <dbReference type="EMBL" id="SDM40388.1"/>
    </source>
</evidence>
<keyword evidence="1" id="KW-0812">Transmembrane</keyword>
<feature type="transmembrane region" description="Helical" evidence="1">
    <location>
        <begin position="18"/>
        <end position="36"/>
    </location>
</feature>
<dbReference type="OrthoDB" id="308076at2157"/>
<sequence length="225" mass="23784">MATERVDVASLVPEPSTVFAGFVVLTIEALLALLYLTEVSSIALSLVVLPFVWINVGLWALWRTDPPAAPVRRRRIAAVVAVGYALILAYFGGLLDLGYAFVSVPGYDPSYGWYVATSLPPGFGPAVTYESDLLIVRLFPYQVVGYTALAYLVYVTVIDAAGAAVSGVLGLLSCVSCSWPVIATIVTGVAGSSSALAAQAYQQSLPLSTAVFVVTVGLLYWRPSL</sequence>
<evidence type="ECO:0000313" key="3">
    <source>
        <dbReference type="Proteomes" id="UP000199370"/>
    </source>
</evidence>
<name>A0A1G9SY49_9EURY</name>
<dbReference type="InterPro" id="IPR055968">
    <property type="entry name" value="DUF7546"/>
</dbReference>
<dbReference type="Pfam" id="PF24412">
    <property type="entry name" value="DUF7546"/>
    <property type="match status" value="1"/>
</dbReference>
<feature type="transmembrane region" description="Helical" evidence="1">
    <location>
        <begin position="76"/>
        <end position="102"/>
    </location>
</feature>
<accession>A0A1G9SY49</accession>
<dbReference type="STRING" id="996166.SAMN05192554_10230"/>
<keyword evidence="1" id="KW-1133">Transmembrane helix</keyword>
<organism evidence="2 3">
    <name type="scientific">Haloarchaeobius iranensis</name>
    <dbReference type="NCBI Taxonomy" id="996166"/>
    <lineage>
        <taxon>Archaea</taxon>
        <taxon>Methanobacteriati</taxon>
        <taxon>Methanobacteriota</taxon>
        <taxon>Stenosarchaea group</taxon>
        <taxon>Halobacteria</taxon>
        <taxon>Halobacteriales</taxon>
        <taxon>Halorubellaceae</taxon>
        <taxon>Haloarchaeobius</taxon>
    </lineage>
</organism>
<dbReference type="EMBL" id="FNIA01000002">
    <property type="protein sequence ID" value="SDM40388.1"/>
    <property type="molecule type" value="Genomic_DNA"/>
</dbReference>
<reference evidence="2 3" key="1">
    <citation type="submission" date="2016-10" db="EMBL/GenBank/DDBJ databases">
        <authorList>
            <person name="de Groot N.N."/>
        </authorList>
    </citation>
    <scope>NUCLEOTIDE SEQUENCE [LARGE SCALE GENOMIC DNA]</scope>
    <source>
        <strain evidence="3">EB21,IBRC-M 10013,KCTC 4048</strain>
    </source>
</reference>
<keyword evidence="1" id="KW-0472">Membrane</keyword>
<feature type="transmembrane region" description="Helical" evidence="1">
    <location>
        <begin position="204"/>
        <end position="221"/>
    </location>
</feature>